<dbReference type="PANTHER" id="PTHR43537">
    <property type="entry name" value="TRANSCRIPTIONAL REGULATOR, GNTR FAMILY"/>
    <property type="match status" value="1"/>
</dbReference>
<keyword evidence="2" id="KW-0238">DNA-binding</keyword>
<comment type="caution">
    <text evidence="5">The sequence shown here is derived from an EMBL/GenBank/DDBJ whole genome shotgun (WGS) entry which is preliminary data.</text>
</comment>
<dbReference type="InterPro" id="IPR008920">
    <property type="entry name" value="TF_FadR/GntR_C"/>
</dbReference>
<dbReference type="InterPro" id="IPR036390">
    <property type="entry name" value="WH_DNA-bd_sf"/>
</dbReference>
<evidence type="ECO:0000256" key="3">
    <source>
        <dbReference type="ARBA" id="ARBA00023163"/>
    </source>
</evidence>
<dbReference type="PANTHER" id="PTHR43537:SF45">
    <property type="entry name" value="GNTR FAMILY REGULATORY PROTEIN"/>
    <property type="match status" value="1"/>
</dbReference>
<dbReference type="InterPro" id="IPR000524">
    <property type="entry name" value="Tscrpt_reg_HTH_GntR"/>
</dbReference>
<dbReference type="EMBL" id="VKLS01000208">
    <property type="protein sequence ID" value="TSB38305.1"/>
    <property type="molecule type" value="Genomic_DNA"/>
</dbReference>
<dbReference type="SMART" id="SM00345">
    <property type="entry name" value="HTH_GNTR"/>
    <property type="match status" value="1"/>
</dbReference>
<dbReference type="OrthoDB" id="8680240at2"/>
<dbReference type="Gene3D" id="1.10.10.10">
    <property type="entry name" value="Winged helix-like DNA-binding domain superfamily/Winged helix DNA-binding domain"/>
    <property type="match status" value="1"/>
</dbReference>
<dbReference type="RefSeq" id="WP_143943337.1">
    <property type="nucleotide sequence ID" value="NZ_VKLS01000208.1"/>
</dbReference>
<protein>
    <submittedName>
        <fullName evidence="5">GntR family transcriptional regulator</fullName>
    </submittedName>
</protein>
<accession>A0A553ZA34</accession>
<dbReference type="InterPro" id="IPR011711">
    <property type="entry name" value="GntR_C"/>
</dbReference>
<evidence type="ECO:0000259" key="4">
    <source>
        <dbReference type="PROSITE" id="PS50949"/>
    </source>
</evidence>
<dbReference type="SUPFAM" id="SSF46785">
    <property type="entry name" value="Winged helix' DNA-binding domain"/>
    <property type="match status" value="1"/>
</dbReference>
<dbReference type="Pfam" id="PF00392">
    <property type="entry name" value="GntR"/>
    <property type="match status" value="1"/>
</dbReference>
<evidence type="ECO:0000313" key="5">
    <source>
        <dbReference type="EMBL" id="TSB38305.1"/>
    </source>
</evidence>
<dbReference type="SMART" id="SM00895">
    <property type="entry name" value="FCD"/>
    <property type="match status" value="1"/>
</dbReference>
<keyword evidence="3" id="KW-0804">Transcription</keyword>
<dbReference type="SUPFAM" id="SSF48008">
    <property type="entry name" value="GntR ligand-binding domain-like"/>
    <property type="match status" value="1"/>
</dbReference>
<sequence>MEQHRVADAPPDAGEPSLAERAYRALRDRLIMLEIRPGAPISEDQLAQSLGVGRTPVREALKRLQYERLIAVYPRRGTFATEVNITDLAHISEVRRELEPMAAGQAARRATDAHRAALTALMDELEGAPAAPRTPGALMRLDLQAHRAVYAATRNPYLEDTLVHYDNLATRVWCLFVDRLPGVAGHIGEHGPLLRAVVAGDAEKAAALAAAHVEGFERAIRTAL</sequence>
<proteinExistence type="predicted"/>
<keyword evidence="6" id="KW-1185">Reference proteome</keyword>
<dbReference type="InterPro" id="IPR036388">
    <property type="entry name" value="WH-like_DNA-bd_sf"/>
</dbReference>
<dbReference type="Proteomes" id="UP000320888">
    <property type="component" value="Unassembled WGS sequence"/>
</dbReference>
<evidence type="ECO:0000256" key="2">
    <source>
        <dbReference type="ARBA" id="ARBA00023125"/>
    </source>
</evidence>
<name>A0A553ZA34_9ACTN</name>
<evidence type="ECO:0000256" key="1">
    <source>
        <dbReference type="ARBA" id="ARBA00023015"/>
    </source>
</evidence>
<dbReference type="Gene3D" id="1.20.120.530">
    <property type="entry name" value="GntR ligand-binding domain-like"/>
    <property type="match status" value="1"/>
</dbReference>
<feature type="domain" description="HTH gntR-type" evidence="4">
    <location>
        <begin position="16"/>
        <end position="83"/>
    </location>
</feature>
<gene>
    <name evidence="5" type="ORF">FNZ23_17175</name>
</gene>
<evidence type="ECO:0000313" key="6">
    <source>
        <dbReference type="Proteomes" id="UP000320888"/>
    </source>
</evidence>
<dbReference type="CDD" id="cd07377">
    <property type="entry name" value="WHTH_GntR"/>
    <property type="match status" value="1"/>
</dbReference>
<reference evidence="5 6" key="1">
    <citation type="submission" date="2019-07" db="EMBL/GenBank/DDBJ databases">
        <title>Draft genome for Streptomyces benahoarensis MZ03-48.</title>
        <authorList>
            <person name="Gonzalez-Pimentel J.L."/>
        </authorList>
    </citation>
    <scope>NUCLEOTIDE SEQUENCE [LARGE SCALE GENOMIC DNA]</scope>
    <source>
        <strain evidence="5 6">MZ03-48</strain>
    </source>
</reference>
<dbReference type="PROSITE" id="PS50949">
    <property type="entry name" value="HTH_GNTR"/>
    <property type="match status" value="1"/>
</dbReference>
<dbReference type="GO" id="GO:0003677">
    <property type="term" value="F:DNA binding"/>
    <property type="evidence" value="ECO:0007669"/>
    <property type="project" value="UniProtKB-KW"/>
</dbReference>
<dbReference type="Pfam" id="PF07729">
    <property type="entry name" value="FCD"/>
    <property type="match status" value="1"/>
</dbReference>
<dbReference type="AlphaFoldDB" id="A0A553ZA34"/>
<organism evidence="5 6">
    <name type="scientific">Streptomyces benahoarensis</name>
    <dbReference type="NCBI Taxonomy" id="2595054"/>
    <lineage>
        <taxon>Bacteria</taxon>
        <taxon>Bacillati</taxon>
        <taxon>Actinomycetota</taxon>
        <taxon>Actinomycetes</taxon>
        <taxon>Kitasatosporales</taxon>
        <taxon>Streptomycetaceae</taxon>
        <taxon>Streptomyces</taxon>
    </lineage>
</organism>
<keyword evidence="1" id="KW-0805">Transcription regulation</keyword>
<dbReference type="GO" id="GO:0003700">
    <property type="term" value="F:DNA-binding transcription factor activity"/>
    <property type="evidence" value="ECO:0007669"/>
    <property type="project" value="InterPro"/>
</dbReference>